<dbReference type="Pfam" id="PF14078">
    <property type="entry name" value="DUF4259"/>
    <property type="match status" value="1"/>
</dbReference>
<proteinExistence type="predicted"/>
<dbReference type="AlphaFoldDB" id="A0A3N1D685"/>
<dbReference type="RefSeq" id="WP_148086150.1">
    <property type="nucleotide sequence ID" value="NZ_RJKE01000001.1"/>
</dbReference>
<dbReference type="Proteomes" id="UP000272400">
    <property type="component" value="Unassembled WGS sequence"/>
</dbReference>
<name>A0A3N1D685_9ACTN</name>
<organism evidence="1 2">
    <name type="scientific">Actinocorallia herbida</name>
    <dbReference type="NCBI Taxonomy" id="58109"/>
    <lineage>
        <taxon>Bacteria</taxon>
        <taxon>Bacillati</taxon>
        <taxon>Actinomycetota</taxon>
        <taxon>Actinomycetes</taxon>
        <taxon>Streptosporangiales</taxon>
        <taxon>Thermomonosporaceae</taxon>
        <taxon>Actinocorallia</taxon>
    </lineage>
</organism>
<evidence type="ECO:0000313" key="2">
    <source>
        <dbReference type="Proteomes" id="UP000272400"/>
    </source>
</evidence>
<evidence type="ECO:0000313" key="1">
    <source>
        <dbReference type="EMBL" id="ROO88608.1"/>
    </source>
</evidence>
<gene>
    <name evidence="1" type="ORF">EDD29_6282</name>
</gene>
<dbReference type="OrthoDB" id="73183at2"/>
<dbReference type="InterPro" id="IPR025355">
    <property type="entry name" value="DUF4259"/>
</dbReference>
<dbReference type="EMBL" id="RJKE01000001">
    <property type="protein sequence ID" value="ROO88608.1"/>
    <property type="molecule type" value="Genomic_DNA"/>
</dbReference>
<comment type="caution">
    <text evidence="1">The sequence shown here is derived from an EMBL/GenBank/DDBJ whole genome shotgun (WGS) entry which is preliminary data.</text>
</comment>
<keyword evidence="2" id="KW-1185">Reference proteome</keyword>
<reference evidence="1 2" key="1">
    <citation type="submission" date="2018-11" db="EMBL/GenBank/DDBJ databases">
        <title>Sequencing the genomes of 1000 actinobacteria strains.</title>
        <authorList>
            <person name="Klenk H.-P."/>
        </authorList>
    </citation>
    <scope>NUCLEOTIDE SEQUENCE [LARGE SCALE GENOMIC DNA]</scope>
    <source>
        <strain evidence="1 2">DSM 44254</strain>
    </source>
</reference>
<protein>
    <submittedName>
        <fullName evidence="1">Uncharacterized protein DUF4259</fullName>
    </submittedName>
</protein>
<sequence length="138" mass="14778">MGAWDYGPFDNDSGLDFAASVSDAPDAAAETIRGAMADIVRGTDYLEEHEVSGALVAACFVAERLVPGTIEDVNGRDHAAKLEFAPSPELVGLAVAVFDRAFEARDNEWAELWDEAEALDKVRAEHAAYEAVLRAAVP</sequence>
<accession>A0A3N1D685</accession>